<evidence type="ECO:0000259" key="11">
    <source>
        <dbReference type="PROSITE" id="PS51177"/>
    </source>
</evidence>
<dbReference type="GO" id="GO:0004746">
    <property type="term" value="F:riboflavin synthase activity"/>
    <property type="evidence" value="ECO:0007669"/>
    <property type="project" value="UniProtKB-UniRule"/>
</dbReference>
<dbReference type="FunFam" id="2.40.30.20:FF:000004">
    <property type="entry name" value="Riboflavin synthase, alpha subunit"/>
    <property type="match status" value="1"/>
</dbReference>
<evidence type="ECO:0000256" key="10">
    <source>
        <dbReference type="PROSITE-ProRule" id="PRU00524"/>
    </source>
</evidence>
<reference evidence="12" key="1">
    <citation type="journal article" date="2011" name="J. Bacteriol.">
        <title>Purification and characterization of dimethylsulfide monooxygenase from Hyphomicrobium sulfonivorans.</title>
        <authorList>
            <person name="Boden R."/>
            <person name="Borodina E."/>
            <person name="Wood A.P."/>
            <person name="Kelly D.P."/>
            <person name="Murrell J.C."/>
            <person name="Schafer H."/>
        </authorList>
    </citation>
    <scope>NUCLEOTIDE SEQUENCE</scope>
    <source>
        <strain evidence="12">S1</strain>
    </source>
</reference>
<dbReference type="EC" id="2.5.1.9" evidence="4 9"/>
<dbReference type="EMBL" id="GQ980036">
    <property type="protein sequence ID" value="ADL39586.1"/>
    <property type="molecule type" value="Genomic_DNA"/>
</dbReference>
<evidence type="ECO:0000256" key="7">
    <source>
        <dbReference type="ARBA" id="ARBA00022679"/>
    </source>
</evidence>
<dbReference type="InterPro" id="IPR017938">
    <property type="entry name" value="Riboflavin_synthase-like_b-brl"/>
</dbReference>
<keyword evidence="7" id="KW-0808">Transferase</keyword>
<name>E0XCS3_HYPSL</name>
<evidence type="ECO:0000256" key="8">
    <source>
        <dbReference type="ARBA" id="ARBA00022737"/>
    </source>
</evidence>
<dbReference type="Gene3D" id="2.40.30.20">
    <property type="match status" value="2"/>
</dbReference>
<dbReference type="SUPFAM" id="SSF63380">
    <property type="entry name" value="Riboflavin synthase domain-like"/>
    <property type="match status" value="2"/>
</dbReference>
<evidence type="ECO:0000256" key="9">
    <source>
        <dbReference type="NCBIfam" id="TIGR00187"/>
    </source>
</evidence>
<keyword evidence="6" id="KW-0686">Riboflavin biosynthesis</keyword>
<protein>
    <recommendedName>
        <fullName evidence="5 9">Riboflavin synthase</fullName>
        <ecNumber evidence="4 9">2.5.1.9</ecNumber>
    </recommendedName>
</protein>
<dbReference type="PANTHER" id="PTHR21098:SF12">
    <property type="entry name" value="RIBOFLAVIN SYNTHASE"/>
    <property type="match status" value="1"/>
</dbReference>
<sequence length="202" mass="21262">MFTGIVTGIGEVIGRDGGSFTIRCPYAAETLEIGGSMACNGCCLTMTSIRVDDAGAVAGSSIFTADVSNETSAKTTIDSWQPGTRINLERPLAMGQELGGHLVTGHVDGVARIADIIADGDSRRFVIEAPDHLAPYIAPKGSVALDGVSLTVNEVSDNCFGVNIIPHTLTVTTWGAKTAGQSINLEVDLFSRYIARLLEFRT</sequence>
<dbReference type="NCBIfam" id="NF006767">
    <property type="entry name" value="PRK09289.1"/>
    <property type="match status" value="1"/>
</dbReference>
<evidence type="ECO:0000256" key="5">
    <source>
        <dbReference type="ARBA" id="ARBA00013950"/>
    </source>
</evidence>
<keyword evidence="8" id="KW-0677">Repeat</keyword>
<evidence type="ECO:0000313" key="12">
    <source>
        <dbReference type="EMBL" id="ADL39586.1"/>
    </source>
</evidence>
<feature type="domain" description="Lumazine-binding" evidence="11">
    <location>
        <begin position="102"/>
        <end position="198"/>
    </location>
</feature>
<dbReference type="Pfam" id="PF00677">
    <property type="entry name" value="Lum_binding"/>
    <property type="match status" value="2"/>
</dbReference>
<feature type="repeat" description="Lumazine-binding" evidence="10">
    <location>
        <begin position="102"/>
        <end position="198"/>
    </location>
</feature>
<dbReference type="PROSITE" id="PS51177">
    <property type="entry name" value="LUMAZINE_BIND"/>
    <property type="match status" value="2"/>
</dbReference>
<proteinExistence type="predicted"/>
<comment type="catalytic activity">
    <reaction evidence="1">
        <text>2 6,7-dimethyl-8-(1-D-ribityl)lumazine + H(+) = 5-amino-6-(D-ribitylamino)uracil + riboflavin</text>
        <dbReference type="Rhea" id="RHEA:20772"/>
        <dbReference type="ChEBI" id="CHEBI:15378"/>
        <dbReference type="ChEBI" id="CHEBI:15934"/>
        <dbReference type="ChEBI" id="CHEBI:57986"/>
        <dbReference type="ChEBI" id="CHEBI:58201"/>
        <dbReference type="EC" id="2.5.1.9"/>
    </reaction>
</comment>
<dbReference type="PIRSF" id="PIRSF000498">
    <property type="entry name" value="Riboflavin_syn_A"/>
    <property type="match status" value="1"/>
</dbReference>
<feature type="repeat" description="Lumazine-binding" evidence="10">
    <location>
        <begin position="1"/>
        <end position="101"/>
    </location>
</feature>
<dbReference type="CDD" id="cd00402">
    <property type="entry name" value="Riboflavin_synthase_like"/>
    <property type="match status" value="1"/>
</dbReference>
<dbReference type="AlphaFoldDB" id="E0XCS3"/>
<evidence type="ECO:0000256" key="3">
    <source>
        <dbReference type="ARBA" id="ARBA00004887"/>
    </source>
</evidence>
<comment type="pathway">
    <text evidence="3">Cofactor biosynthesis; riboflavin biosynthesis; riboflavin from 2-hydroxy-3-oxobutyl phosphate and 5-amino-6-(D-ribitylamino)uracil: step 2/2.</text>
</comment>
<dbReference type="NCBIfam" id="TIGR00187">
    <property type="entry name" value="ribE"/>
    <property type="match status" value="1"/>
</dbReference>
<dbReference type="InterPro" id="IPR026017">
    <property type="entry name" value="Lumazine-bd_dom"/>
</dbReference>
<evidence type="ECO:0000256" key="6">
    <source>
        <dbReference type="ARBA" id="ARBA00022619"/>
    </source>
</evidence>
<dbReference type="InterPro" id="IPR001783">
    <property type="entry name" value="Lumazine-bd"/>
</dbReference>
<dbReference type="RefSeq" id="WP_173954307.1">
    <property type="nucleotide sequence ID" value="NZ_PZPO01000005.1"/>
</dbReference>
<dbReference type="GO" id="GO:0009231">
    <property type="term" value="P:riboflavin biosynthetic process"/>
    <property type="evidence" value="ECO:0007669"/>
    <property type="project" value="UniProtKB-KW"/>
</dbReference>
<evidence type="ECO:0000256" key="2">
    <source>
        <dbReference type="ARBA" id="ARBA00002803"/>
    </source>
</evidence>
<dbReference type="InterPro" id="IPR023366">
    <property type="entry name" value="ATP_synth_asu-like_sf"/>
</dbReference>
<accession>E0XCS3</accession>
<evidence type="ECO:0000256" key="1">
    <source>
        <dbReference type="ARBA" id="ARBA00000968"/>
    </source>
</evidence>
<evidence type="ECO:0000256" key="4">
    <source>
        <dbReference type="ARBA" id="ARBA00012827"/>
    </source>
</evidence>
<dbReference type="PANTHER" id="PTHR21098">
    <property type="entry name" value="RIBOFLAVIN SYNTHASE ALPHA CHAIN"/>
    <property type="match status" value="1"/>
</dbReference>
<feature type="domain" description="Lumazine-binding" evidence="11">
    <location>
        <begin position="1"/>
        <end position="101"/>
    </location>
</feature>
<organism evidence="12">
    <name type="scientific">Hyphomicrobium sulfonivorans</name>
    <dbReference type="NCBI Taxonomy" id="121290"/>
    <lineage>
        <taxon>Bacteria</taxon>
        <taxon>Pseudomonadati</taxon>
        <taxon>Pseudomonadota</taxon>
        <taxon>Alphaproteobacteria</taxon>
        <taxon>Hyphomicrobiales</taxon>
        <taxon>Hyphomicrobiaceae</taxon>
        <taxon>Hyphomicrobium</taxon>
    </lineage>
</organism>
<gene>
    <name evidence="12" type="primary">ribE</name>
</gene>
<comment type="function">
    <text evidence="2">Catalyzes the dismutation of two molecules of 6,7-dimethyl-8-ribityllumazine, resulting in the formation of riboflavin and 5-amino-6-(D-ribitylamino)uracil.</text>
</comment>